<protein>
    <submittedName>
        <fullName evidence="3">Reverse transcriptase domain-containing protein</fullName>
    </submittedName>
</protein>
<proteinExistence type="predicted"/>
<reference evidence="3" key="1">
    <citation type="submission" date="2016-06" db="UniProtKB">
        <authorList>
            <consortium name="WormBaseParasite"/>
        </authorList>
    </citation>
    <scope>IDENTIFICATION</scope>
</reference>
<dbReference type="Proteomes" id="UP000270296">
    <property type="component" value="Unassembled WGS sequence"/>
</dbReference>
<dbReference type="PANTHER" id="PTHR47027">
    <property type="entry name" value="REVERSE TRANSCRIPTASE DOMAIN-CONTAINING PROTEIN"/>
    <property type="match status" value="1"/>
</dbReference>
<evidence type="ECO:0000313" key="2">
    <source>
        <dbReference type="Proteomes" id="UP000270296"/>
    </source>
</evidence>
<evidence type="ECO:0000313" key="3">
    <source>
        <dbReference type="WBParaSite" id="SBAD_0001293901-mRNA-1"/>
    </source>
</evidence>
<organism evidence="3">
    <name type="scientific">Soboliphyme baturini</name>
    <dbReference type="NCBI Taxonomy" id="241478"/>
    <lineage>
        <taxon>Eukaryota</taxon>
        <taxon>Metazoa</taxon>
        <taxon>Ecdysozoa</taxon>
        <taxon>Nematoda</taxon>
        <taxon>Enoplea</taxon>
        <taxon>Dorylaimia</taxon>
        <taxon>Dioctophymatida</taxon>
        <taxon>Dioctophymatoidea</taxon>
        <taxon>Soboliphymatidae</taxon>
        <taxon>Soboliphyme</taxon>
    </lineage>
</organism>
<dbReference type="EMBL" id="UZAM01018052">
    <property type="protein sequence ID" value="VDP49333.1"/>
    <property type="molecule type" value="Genomic_DNA"/>
</dbReference>
<name>A0A183J9I2_9BILA</name>
<dbReference type="AlphaFoldDB" id="A0A183J9I2"/>
<gene>
    <name evidence="1" type="ORF">SBAD_LOCUS12530</name>
</gene>
<reference evidence="1 2" key="2">
    <citation type="submission" date="2018-11" db="EMBL/GenBank/DDBJ databases">
        <authorList>
            <consortium name="Pathogen Informatics"/>
        </authorList>
    </citation>
    <scope>NUCLEOTIDE SEQUENCE [LARGE SCALE GENOMIC DNA]</scope>
</reference>
<evidence type="ECO:0000313" key="1">
    <source>
        <dbReference type="EMBL" id="VDP49333.1"/>
    </source>
</evidence>
<dbReference type="PANTHER" id="PTHR47027:SF30">
    <property type="entry name" value="THAP-TYPE DOMAIN-CONTAINING PROTEIN"/>
    <property type="match status" value="1"/>
</dbReference>
<keyword evidence="2" id="KW-1185">Reference proteome</keyword>
<dbReference type="OrthoDB" id="425681at2759"/>
<accession>A0A183J9I2</accession>
<dbReference type="WBParaSite" id="SBAD_0001293901-mRNA-1">
    <property type="protein sequence ID" value="SBAD_0001293901-mRNA-1"/>
    <property type="gene ID" value="SBAD_0001293901"/>
</dbReference>
<sequence>MWIGVLDVKTRRLLFADDLVLLASSETVLHCSLERFAGEYAVSGMRINGEAVEQVEKLKYLGMVFTSDGKLEEEMDRRIGIASGVLRELARPVVANAELRLKTKLSIFKSILIPILTYGHESWTITEKLRTRVRAAEMGFLGRVAGLSRLDMVENSDIQKSLGLQPLLL</sequence>